<comment type="caution">
    <text evidence="1">The sequence shown here is derived from an EMBL/GenBank/DDBJ whole genome shotgun (WGS) entry which is preliminary data.</text>
</comment>
<reference evidence="1 2" key="1">
    <citation type="submission" date="2017-11" db="EMBL/GenBank/DDBJ databases">
        <title>De novo assembly and phasing of dikaryotic genomes from two isolates of Puccinia coronata f. sp. avenae, the causal agent of oat crown rust.</title>
        <authorList>
            <person name="Miller M.E."/>
            <person name="Zhang Y."/>
            <person name="Omidvar V."/>
            <person name="Sperschneider J."/>
            <person name="Schwessinger B."/>
            <person name="Raley C."/>
            <person name="Palmer J.M."/>
            <person name="Garnica D."/>
            <person name="Upadhyaya N."/>
            <person name="Rathjen J."/>
            <person name="Taylor J.M."/>
            <person name="Park R.F."/>
            <person name="Dodds P.N."/>
            <person name="Hirsch C.D."/>
            <person name="Kianian S.F."/>
            <person name="Figueroa M."/>
        </authorList>
    </citation>
    <scope>NUCLEOTIDE SEQUENCE [LARGE SCALE GENOMIC DNA]</scope>
    <source>
        <strain evidence="1">12NC29</strain>
    </source>
</reference>
<name>A0A2N5TJ33_9BASI</name>
<proteinExistence type="predicted"/>
<evidence type="ECO:0000313" key="1">
    <source>
        <dbReference type="EMBL" id="PLW25495.1"/>
    </source>
</evidence>
<keyword evidence="2" id="KW-1185">Reference proteome</keyword>
<dbReference type="EMBL" id="PGCJ01000612">
    <property type="protein sequence ID" value="PLW25495.1"/>
    <property type="molecule type" value="Genomic_DNA"/>
</dbReference>
<accession>A0A2N5TJ33</accession>
<dbReference type="Proteomes" id="UP000235388">
    <property type="component" value="Unassembled WGS sequence"/>
</dbReference>
<sequence length="109" mass="11695">MVAGVPGRTEVEIEKTSRHLHRAFGCHVVPGQSTAMPIPGKRDQTRLTAVVTATSSYILALQGYHLVLSVYPSNEGFAAIGLKWKSQIGSASFVPKCFRKEAGPAVSLE</sequence>
<dbReference type="AlphaFoldDB" id="A0A2N5TJ33"/>
<organism evidence="1 2">
    <name type="scientific">Puccinia coronata f. sp. avenae</name>
    <dbReference type="NCBI Taxonomy" id="200324"/>
    <lineage>
        <taxon>Eukaryota</taxon>
        <taxon>Fungi</taxon>
        <taxon>Dikarya</taxon>
        <taxon>Basidiomycota</taxon>
        <taxon>Pucciniomycotina</taxon>
        <taxon>Pucciniomycetes</taxon>
        <taxon>Pucciniales</taxon>
        <taxon>Pucciniaceae</taxon>
        <taxon>Puccinia</taxon>
    </lineage>
</organism>
<evidence type="ECO:0000313" key="2">
    <source>
        <dbReference type="Proteomes" id="UP000235388"/>
    </source>
</evidence>
<gene>
    <name evidence="1" type="ORF">PCANC_26510</name>
</gene>
<protein>
    <submittedName>
        <fullName evidence="1">Uncharacterized protein</fullName>
    </submittedName>
</protein>